<feature type="chain" id="PRO_5014362923" description="Dystroglycan-type cadherin-like domain-containing protein" evidence="3">
    <location>
        <begin position="20"/>
        <end position="905"/>
    </location>
</feature>
<keyword evidence="3" id="KW-0732">Signal</keyword>
<evidence type="ECO:0000313" key="5">
    <source>
        <dbReference type="EMBL" id="PNP43375.1"/>
    </source>
</evidence>
<accession>A0A2K0TCY0</accession>
<reference evidence="5 6" key="1">
    <citation type="submission" date="2017-02" db="EMBL/GenBank/DDBJ databases">
        <title>Genomes of Trichoderma spp. with biocontrol activity.</title>
        <authorList>
            <person name="Gardiner D."/>
            <person name="Kazan K."/>
            <person name="Vos C."/>
            <person name="Harvey P."/>
        </authorList>
    </citation>
    <scope>NUCLEOTIDE SEQUENCE [LARGE SCALE GENOMIC DNA]</scope>
    <source>
        <strain evidence="5 6">A5MH</strain>
    </source>
</reference>
<dbReference type="AlphaFoldDB" id="A0A2K0TCY0"/>
<keyword evidence="2" id="KW-0812">Transmembrane</keyword>
<evidence type="ECO:0000259" key="4">
    <source>
        <dbReference type="SMART" id="SM00736"/>
    </source>
</evidence>
<feature type="region of interest" description="Disordered" evidence="1">
    <location>
        <begin position="417"/>
        <end position="446"/>
    </location>
</feature>
<feature type="compositionally biased region" description="Polar residues" evidence="1">
    <location>
        <begin position="424"/>
        <end position="446"/>
    </location>
</feature>
<feature type="transmembrane region" description="Helical" evidence="2">
    <location>
        <begin position="454"/>
        <end position="476"/>
    </location>
</feature>
<dbReference type="Gene3D" id="2.60.40.10">
    <property type="entry name" value="Immunoglobulins"/>
    <property type="match status" value="3"/>
</dbReference>
<organism evidence="5 6">
    <name type="scientific">Trichoderma gamsii</name>
    <dbReference type="NCBI Taxonomy" id="398673"/>
    <lineage>
        <taxon>Eukaryota</taxon>
        <taxon>Fungi</taxon>
        <taxon>Dikarya</taxon>
        <taxon>Ascomycota</taxon>
        <taxon>Pezizomycotina</taxon>
        <taxon>Sordariomycetes</taxon>
        <taxon>Hypocreomycetidae</taxon>
        <taxon>Hypocreales</taxon>
        <taxon>Hypocreaceae</taxon>
        <taxon>Trichoderma</taxon>
    </lineage>
</organism>
<evidence type="ECO:0000256" key="2">
    <source>
        <dbReference type="SAM" id="Phobius"/>
    </source>
</evidence>
<dbReference type="InterPro" id="IPR013783">
    <property type="entry name" value="Ig-like_fold"/>
</dbReference>
<dbReference type="GO" id="GO:0005509">
    <property type="term" value="F:calcium ion binding"/>
    <property type="evidence" value="ECO:0007669"/>
    <property type="project" value="InterPro"/>
</dbReference>
<dbReference type="InterPro" id="IPR015919">
    <property type="entry name" value="Cadherin-like_sf"/>
</dbReference>
<dbReference type="OrthoDB" id="41532at2759"/>
<dbReference type="Proteomes" id="UP000236546">
    <property type="component" value="Unassembled WGS sequence"/>
</dbReference>
<feature type="domain" description="Dystroglycan-type cadherin-like" evidence="4">
    <location>
        <begin position="142"/>
        <end position="237"/>
    </location>
</feature>
<feature type="domain" description="Dystroglycan-type cadherin-like" evidence="4">
    <location>
        <begin position="22"/>
        <end position="122"/>
    </location>
</feature>
<dbReference type="SUPFAM" id="SSF49313">
    <property type="entry name" value="Cadherin-like"/>
    <property type="match status" value="3"/>
</dbReference>
<evidence type="ECO:0000313" key="6">
    <source>
        <dbReference type="Proteomes" id="UP000236546"/>
    </source>
</evidence>
<dbReference type="Pfam" id="PF05345">
    <property type="entry name" value="He_PIG"/>
    <property type="match status" value="3"/>
</dbReference>
<dbReference type="InterPro" id="IPR006644">
    <property type="entry name" value="Cadg"/>
</dbReference>
<protein>
    <recommendedName>
        <fullName evidence="4">Dystroglycan-type cadherin-like domain-containing protein</fullName>
    </recommendedName>
</protein>
<name>A0A2K0TCY0_9HYPO</name>
<dbReference type="EMBL" id="MTYH01000042">
    <property type="protein sequence ID" value="PNP43375.1"/>
    <property type="molecule type" value="Genomic_DNA"/>
</dbReference>
<evidence type="ECO:0000256" key="3">
    <source>
        <dbReference type="SAM" id="SignalP"/>
    </source>
</evidence>
<gene>
    <name evidence="5" type="ORF">TGAMA5MH_04832</name>
</gene>
<evidence type="ECO:0000256" key="1">
    <source>
        <dbReference type="SAM" id="MobiDB-lite"/>
    </source>
</evidence>
<keyword evidence="2" id="KW-0472">Membrane</keyword>
<comment type="caution">
    <text evidence="5">The sequence shown here is derived from an EMBL/GenBank/DDBJ whole genome shotgun (WGS) entry which is preliminary data.</text>
</comment>
<feature type="signal peptide" evidence="3">
    <location>
        <begin position="1"/>
        <end position="19"/>
    </location>
</feature>
<sequence length="905" mass="98551">MASLFAVLVTLRLIETACAEPAPSYPFNAQLPPVARIDRLFSYSFSPNTFTSSSNITYSLGHHPSWLSIEKGSRRLYGTPKDEDIPAGDVIGQQFDLIATDGIGSTAMNATVVISRNPPPSIKIPVSQQIDGLGAFSAPSSLLSYPSTDFRYTFDPNTFGTGHNFTYYASTNDSTPLPSWITFDQQTLTFSGRTPAFESLIQPPQKFDFSLVASDVVGFAGTALSFAIVVGSHKLTTDHPVIQLNATRGSKISFDGLANGIQLDNKDANPSSLDVSTENMPSWLSFDPATLLLEGTPASNDESANFKIIICDSFADVLNIHVRADVGTGLFHSNFQRDIEIQPGDEFSLDLSSYLRDPKDIDLKVDLDPEPGWLHVDGLEISGNAPKTAKGKFKMSIKATSKSTGLSESEVLQAAFLSPDEAKSSPTSHTSNSTRPASMSSEDAPSRRMNTTDILLATILPVLFLTFTIMLIVCVMRRRRHRRTYISSARHRPKISDPIRSFTMRNNESDEETIYHVEKTIGSKSSKTANTQLQLFKKGNGIFAGVASQMSSMSKRSGTLRGGSILRRTLTGPMASGAQPATARSVSPLDDEDQASWFTVERTTVSGRSHKARNSCHSDITLPEAAQLYLPTSSFLTEAGESAFRSGLDLTLPSLENLANIQPMPVAANNVSNERTISAMFSDITSSSAALPSVLSTVQDLQEPFDPSLVSRAKQSVTEATAKGKEPVAEAKADGEAAERISELKQPSQARISSHKWFSRRGSSWTNKTSISNRAKSFRTEPSFGSNENWRALGRKDPSVGYLELLDETPFLPSRSASKNNNVSQLEERRSLELISPSKWGEDERKSTVIRPMRSMSAISLTSEGGKSSVFGEREAAAAKAKAVTDWRREDSAAKVSERSFKMFI</sequence>
<keyword evidence="2" id="KW-1133">Transmembrane helix</keyword>
<dbReference type="SMART" id="SM00736">
    <property type="entry name" value="CADG"/>
    <property type="match status" value="2"/>
</dbReference>
<proteinExistence type="predicted"/>
<dbReference type="GO" id="GO:0016020">
    <property type="term" value="C:membrane"/>
    <property type="evidence" value="ECO:0007669"/>
    <property type="project" value="InterPro"/>
</dbReference>